<dbReference type="EMBL" id="KI925058">
    <property type="protein sequence ID" value="ETW19766.1"/>
    <property type="molecule type" value="Genomic_DNA"/>
</dbReference>
<name>A0A024VAD6_PLAFA</name>
<evidence type="ECO:0000313" key="1">
    <source>
        <dbReference type="EMBL" id="ETW19766.1"/>
    </source>
</evidence>
<sequence length="71" mass="8679">MDKNDVKEETKILLNDKDIDKNKKVGKIRYCINNFFKTLFQKNVQYDTFFYKNKSLENTFWSSQIVKYKKL</sequence>
<proteinExistence type="predicted"/>
<organism evidence="1 2">
    <name type="scientific">Plasmodium falciparum Vietnam Oak-Knoll</name>
    <name type="common">FVO</name>
    <dbReference type="NCBI Taxonomy" id="1036723"/>
    <lineage>
        <taxon>Eukaryota</taxon>
        <taxon>Sar</taxon>
        <taxon>Alveolata</taxon>
        <taxon>Apicomplexa</taxon>
        <taxon>Aconoidasida</taxon>
        <taxon>Haemosporida</taxon>
        <taxon>Plasmodiidae</taxon>
        <taxon>Plasmodium</taxon>
        <taxon>Plasmodium (Laverania)</taxon>
    </lineage>
</organism>
<protein>
    <submittedName>
        <fullName evidence="1">Uncharacterized protein</fullName>
    </submittedName>
</protein>
<reference evidence="1 2" key="1">
    <citation type="submission" date="2013-02" db="EMBL/GenBank/DDBJ databases">
        <title>The Genome Annotation of Plasmodium falciparum Vietnam Oak-Knoll (FVO).</title>
        <authorList>
            <consortium name="The Broad Institute Genome Sequencing Platform"/>
            <consortium name="The Broad Institute Genome Sequencing Center for Infectious Disease"/>
            <person name="Neafsey D."/>
            <person name="Hoffman S."/>
            <person name="Volkman S."/>
            <person name="Rosenthal P."/>
            <person name="Walker B."/>
            <person name="Young S.K."/>
            <person name="Zeng Q."/>
            <person name="Gargeya S."/>
            <person name="Fitzgerald M."/>
            <person name="Haas B."/>
            <person name="Abouelleil A."/>
            <person name="Allen A.W."/>
            <person name="Alvarado L."/>
            <person name="Arachchi H.M."/>
            <person name="Berlin A.M."/>
            <person name="Chapman S.B."/>
            <person name="Gainer-Dewar J."/>
            <person name="Goldberg J."/>
            <person name="Griggs A."/>
            <person name="Gujja S."/>
            <person name="Hansen M."/>
            <person name="Howarth C."/>
            <person name="Imamovic A."/>
            <person name="Ireland A."/>
            <person name="Larimer J."/>
            <person name="McCowan C."/>
            <person name="Murphy C."/>
            <person name="Pearson M."/>
            <person name="Poon T.W."/>
            <person name="Priest M."/>
            <person name="Roberts A."/>
            <person name="Saif S."/>
            <person name="Shea T."/>
            <person name="Sisk P."/>
            <person name="Sykes S."/>
            <person name="Wortman J."/>
            <person name="Nusbaum C."/>
            <person name="Birren B."/>
        </authorList>
    </citation>
    <scope>NUCLEOTIDE SEQUENCE [LARGE SCALE GENOMIC DNA]</scope>
    <source>
        <strain evidence="2">Vietnam Oak-Knoll (FVO)</strain>
    </source>
</reference>
<evidence type="ECO:0000313" key="2">
    <source>
        <dbReference type="Proteomes" id="UP000030690"/>
    </source>
</evidence>
<accession>A0A024VAD6</accession>
<reference evidence="1 2" key="2">
    <citation type="submission" date="2013-02" db="EMBL/GenBank/DDBJ databases">
        <title>The Genome Sequence of Plasmodium falciparum Vietnam Oak-Knoll (FVO).</title>
        <authorList>
            <consortium name="The Broad Institute Genome Sequencing Platform"/>
            <consortium name="The Broad Institute Genome Sequencing Center for Infectious Disease"/>
            <person name="Neafsey D."/>
            <person name="Cheeseman I."/>
            <person name="Volkman S."/>
            <person name="Adams J."/>
            <person name="Walker B."/>
            <person name="Young S.K."/>
            <person name="Zeng Q."/>
            <person name="Gargeya S."/>
            <person name="Fitzgerald M."/>
            <person name="Haas B."/>
            <person name="Abouelleil A."/>
            <person name="Alvarado L."/>
            <person name="Arachchi H.M."/>
            <person name="Berlin A.M."/>
            <person name="Chapman S.B."/>
            <person name="Dewar J."/>
            <person name="Goldberg J."/>
            <person name="Griggs A."/>
            <person name="Gujja S."/>
            <person name="Hansen M."/>
            <person name="Howarth C."/>
            <person name="Imamovic A."/>
            <person name="Larimer J."/>
            <person name="McCowan C."/>
            <person name="Murphy C."/>
            <person name="Neiman D."/>
            <person name="Pearson M."/>
            <person name="Priest M."/>
            <person name="Roberts A."/>
            <person name="Saif S."/>
            <person name="Shea T."/>
            <person name="Sisk P."/>
            <person name="Sykes S."/>
            <person name="Wortman J."/>
            <person name="Nusbaum C."/>
            <person name="Birren B."/>
        </authorList>
    </citation>
    <scope>NUCLEOTIDE SEQUENCE [LARGE SCALE GENOMIC DNA]</scope>
    <source>
        <strain evidence="2">Vietnam Oak-Knoll (FVO)</strain>
    </source>
</reference>
<dbReference type="Proteomes" id="UP000030690">
    <property type="component" value="Unassembled WGS sequence"/>
</dbReference>
<dbReference type="AlphaFoldDB" id="A0A024VAD6"/>
<gene>
    <name evidence="1" type="ORF">PFFVO_01382</name>
</gene>